<organism evidence="2 3">
    <name type="scientific">Chlorella vulgaris</name>
    <name type="common">Green alga</name>
    <dbReference type="NCBI Taxonomy" id="3077"/>
    <lineage>
        <taxon>Eukaryota</taxon>
        <taxon>Viridiplantae</taxon>
        <taxon>Chlorophyta</taxon>
        <taxon>core chlorophytes</taxon>
        <taxon>Trebouxiophyceae</taxon>
        <taxon>Chlorellales</taxon>
        <taxon>Chlorellaceae</taxon>
        <taxon>Chlorella clade</taxon>
        <taxon>Chlorella</taxon>
    </lineage>
</organism>
<protein>
    <submittedName>
        <fullName evidence="2">Uncharacterized protein</fullName>
    </submittedName>
</protein>
<dbReference type="AlphaFoldDB" id="A0A9D4YSL1"/>
<keyword evidence="3" id="KW-1185">Reference proteome</keyword>
<reference evidence="2" key="1">
    <citation type="journal article" date="2019" name="Plant J.">
        <title>Chlorella vulgaris genome assembly and annotation reveals the molecular basis for metabolic acclimation to high light conditions.</title>
        <authorList>
            <person name="Cecchin M."/>
            <person name="Marcolungo L."/>
            <person name="Rossato M."/>
            <person name="Girolomoni L."/>
            <person name="Cosentino E."/>
            <person name="Cuine S."/>
            <person name="Li-Beisson Y."/>
            <person name="Delledonne M."/>
            <person name="Ballottari M."/>
        </authorList>
    </citation>
    <scope>NUCLEOTIDE SEQUENCE</scope>
    <source>
        <strain evidence="2">211/11P</strain>
    </source>
</reference>
<evidence type="ECO:0000313" key="3">
    <source>
        <dbReference type="Proteomes" id="UP001055712"/>
    </source>
</evidence>
<dbReference type="InterPro" id="IPR032675">
    <property type="entry name" value="LRR_dom_sf"/>
</dbReference>
<name>A0A9D4YSL1_CHLVU</name>
<reference evidence="2" key="2">
    <citation type="submission" date="2020-11" db="EMBL/GenBank/DDBJ databases">
        <authorList>
            <person name="Cecchin M."/>
            <person name="Marcolungo L."/>
            <person name="Rossato M."/>
            <person name="Girolomoni L."/>
            <person name="Cosentino E."/>
            <person name="Cuine S."/>
            <person name="Li-Beisson Y."/>
            <person name="Delledonne M."/>
            <person name="Ballottari M."/>
        </authorList>
    </citation>
    <scope>NUCLEOTIDE SEQUENCE</scope>
    <source>
        <strain evidence="2">211/11P</strain>
        <tissue evidence="2">Whole cell</tissue>
    </source>
</reference>
<comment type="caution">
    <text evidence="2">The sequence shown here is derived from an EMBL/GenBank/DDBJ whole genome shotgun (WGS) entry which is preliminary data.</text>
</comment>
<comment type="subcellular location">
    <subcellularLocation>
        <location evidence="1">Cytoplasm</location>
        <location evidence="1">Cytoskeleton</location>
        <location evidence="1">Cilium axoneme</location>
    </subcellularLocation>
</comment>
<dbReference type="EMBL" id="SIDB01000014">
    <property type="protein sequence ID" value="KAI3423982.1"/>
    <property type="molecule type" value="Genomic_DNA"/>
</dbReference>
<proteinExistence type="predicted"/>
<evidence type="ECO:0000313" key="2">
    <source>
        <dbReference type="EMBL" id="KAI3423982.1"/>
    </source>
</evidence>
<dbReference type="SUPFAM" id="SSF52058">
    <property type="entry name" value="L domain-like"/>
    <property type="match status" value="1"/>
</dbReference>
<sequence length="276" mass="29925">MTALSHLSLTASSISLTAGVKLPPRLTSLQFVVTGPTVALPRQVLDLSRLVKLCLGQVLVADELPALGPTATDLSFIQCTGPAWLAKNTQLQRLRLACQTVQSAEVDSGLSALLQLTCLVLDTKTAPIKVLSRLTNLHKLYVACDFGTTYGLWEMLHPCTWLANLRWLCASVLQIALCSHALGPASSLHRMSLFHSAAEASSPESLAKIAELGCFGVLYSTYWYPRLERVDLIVRPGAPALPDFIHSGLLELQRKRPSLLIARVEQGCAFPLGFID</sequence>
<dbReference type="GO" id="GO:0005930">
    <property type="term" value="C:axoneme"/>
    <property type="evidence" value="ECO:0007669"/>
    <property type="project" value="UniProtKB-SubCell"/>
</dbReference>
<dbReference type="Proteomes" id="UP001055712">
    <property type="component" value="Unassembled WGS sequence"/>
</dbReference>
<gene>
    <name evidence="2" type="ORF">D9Q98_009815</name>
</gene>
<evidence type="ECO:0000256" key="1">
    <source>
        <dbReference type="ARBA" id="ARBA00004430"/>
    </source>
</evidence>
<dbReference type="Gene3D" id="3.80.10.10">
    <property type="entry name" value="Ribonuclease Inhibitor"/>
    <property type="match status" value="1"/>
</dbReference>
<accession>A0A9D4YSL1</accession>